<sequence>MTTSSHSTTAPLLNSNSNQVQPNAWDELGQCVIIEELEVKLAMAGPDEQQRIMHRLVNKISQANQEKLQELKDKTEQRKEAHVHKEHAKAKYSEELQEAKRVRADGMAKLDRDYATVTVVIRRKVEADEAIIAELDDEVEELHKELCDRISWGLPEEDVNMIMSLDMPKAGQKPVVKPTWA</sequence>
<name>A0ACC1L2I0_9FUNG</name>
<dbReference type="Proteomes" id="UP001140096">
    <property type="component" value="Unassembled WGS sequence"/>
</dbReference>
<evidence type="ECO:0000313" key="2">
    <source>
        <dbReference type="Proteomes" id="UP001140096"/>
    </source>
</evidence>
<dbReference type="EMBL" id="JANBUP010002643">
    <property type="protein sequence ID" value="KAJ2799521.1"/>
    <property type="molecule type" value="Genomic_DNA"/>
</dbReference>
<accession>A0ACC1L2I0</accession>
<keyword evidence="2" id="KW-1185">Reference proteome</keyword>
<evidence type="ECO:0000313" key="1">
    <source>
        <dbReference type="EMBL" id="KAJ2799521.1"/>
    </source>
</evidence>
<protein>
    <submittedName>
        <fullName evidence="1">Uncharacterized protein</fullName>
    </submittedName>
</protein>
<reference evidence="1" key="1">
    <citation type="submission" date="2022-07" db="EMBL/GenBank/DDBJ databases">
        <title>Phylogenomic reconstructions and comparative analyses of Kickxellomycotina fungi.</title>
        <authorList>
            <person name="Reynolds N.K."/>
            <person name="Stajich J.E."/>
            <person name="Barry K."/>
            <person name="Grigoriev I.V."/>
            <person name="Crous P."/>
            <person name="Smith M.E."/>
        </authorList>
    </citation>
    <scope>NUCLEOTIDE SEQUENCE</scope>
    <source>
        <strain evidence="1">CBS 102833</strain>
    </source>
</reference>
<comment type="caution">
    <text evidence="1">The sequence shown here is derived from an EMBL/GenBank/DDBJ whole genome shotgun (WGS) entry which is preliminary data.</text>
</comment>
<gene>
    <name evidence="1" type="ORF">H4S07_005415</name>
</gene>
<organism evidence="1 2">
    <name type="scientific">Coemansia furcata</name>
    <dbReference type="NCBI Taxonomy" id="417177"/>
    <lineage>
        <taxon>Eukaryota</taxon>
        <taxon>Fungi</taxon>
        <taxon>Fungi incertae sedis</taxon>
        <taxon>Zoopagomycota</taxon>
        <taxon>Kickxellomycotina</taxon>
        <taxon>Kickxellomycetes</taxon>
        <taxon>Kickxellales</taxon>
        <taxon>Kickxellaceae</taxon>
        <taxon>Coemansia</taxon>
    </lineage>
</organism>
<proteinExistence type="predicted"/>
<feature type="non-terminal residue" evidence="1">
    <location>
        <position position="181"/>
    </location>
</feature>